<sequence>MNRRLLLAVCALAFLGALSGCLGITTGPVPAEEIDTEPAESYEWTNDRSTHITIQENTKFQTVIAVNDSSIQLFRNDGFGGTNPLSVSAVRYQYPSGEIITGTEIRERGGEIRQTQDETIIKLPTDSPTETGKVAFTSGGNRKRFSLPTYVDGSYEIVLPPNRRIDIPIFGTASPGGYNSEIDAEDQLHLRWTNIDQSTEIISVRFYLQRDIFVFGGVAGFVLLVGVGGLLRYRQQIQQLRTQRTEMGLDVEADDDDEFDDGPPPGMG</sequence>
<proteinExistence type="predicted"/>
<accession>U1MW68</accession>
<dbReference type="Pfam" id="PF19119">
    <property type="entry name" value="DUF5803"/>
    <property type="match status" value="1"/>
</dbReference>
<dbReference type="AlphaFoldDB" id="U1MW68"/>
<organism evidence="3 4">
    <name type="scientific">Haloquadratum walsbyi J07HQW2</name>
    <dbReference type="NCBI Taxonomy" id="1238425"/>
    <lineage>
        <taxon>Archaea</taxon>
        <taxon>Methanobacteriati</taxon>
        <taxon>Methanobacteriota</taxon>
        <taxon>Stenosarchaea group</taxon>
        <taxon>Halobacteria</taxon>
        <taxon>Halobacteriales</taxon>
        <taxon>Haloferacaceae</taxon>
        <taxon>Haloquadratum</taxon>
    </lineage>
</organism>
<dbReference type="eggNOG" id="arCOG02874">
    <property type="taxonomic scope" value="Archaea"/>
</dbReference>
<feature type="region of interest" description="Disordered" evidence="1">
    <location>
        <begin position="246"/>
        <end position="268"/>
    </location>
</feature>
<feature type="transmembrane region" description="Helical" evidence="2">
    <location>
        <begin position="212"/>
        <end position="231"/>
    </location>
</feature>
<evidence type="ECO:0000256" key="2">
    <source>
        <dbReference type="SAM" id="Phobius"/>
    </source>
</evidence>
<dbReference type="RefSeq" id="WP_021054165.1">
    <property type="nucleotide sequence ID" value="NZ_KE356561.1"/>
</dbReference>
<evidence type="ECO:0000256" key="1">
    <source>
        <dbReference type="SAM" id="MobiDB-lite"/>
    </source>
</evidence>
<keyword evidence="2" id="KW-1133">Transmembrane helix</keyword>
<dbReference type="EMBL" id="KE356561">
    <property type="protein sequence ID" value="ERG94674.1"/>
    <property type="molecule type" value="Genomic_DNA"/>
</dbReference>
<dbReference type="PROSITE" id="PS51257">
    <property type="entry name" value="PROKAR_LIPOPROTEIN"/>
    <property type="match status" value="1"/>
</dbReference>
<dbReference type="HOGENOM" id="CLU_094837_0_0_2"/>
<name>U1MW68_9EURY</name>
<reference evidence="3 4" key="1">
    <citation type="journal article" date="2013" name="PLoS ONE">
        <title>Assembly-driven community genomics of a hypersaline microbial ecosystem.</title>
        <authorList>
            <person name="Podell S."/>
            <person name="Ugalde J.A."/>
            <person name="Narasingarao P."/>
            <person name="Banfield J.F."/>
            <person name="Heidelberg K.B."/>
            <person name="Allen E.E."/>
        </authorList>
    </citation>
    <scope>NUCLEOTIDE SEQUENCE [LARGE SCALE GENOMIC DNA]</scope>
    <source>
        <strain evidence="4">J07HQW2</strain>
    </source>
</reference>
<evidence type="ECO:0000313" key="4">
    <source>
        <dbReference type="Proteomes" id="UP000030710"/>
    </source>
</evidence>
<dbReference type="InterPro" id="IPR043826">
    <property type="entry name" value="DUF5803"/>
</dbReference>
<evidence type="ECO:0000313" key="3">
    <source>
        <dbReference type="EMBL" id="ERG94674.1"/>
    </source>
</evidence>
<keyword evidence="2" id="KW-0812">Transmembrane</keyword>
<keyword evidence="2" id="KW-0472">Membrane</keyword>
<dbReference type="Proteomes" id="UP000030710">
    <property type="component" value="Unassembled WGS sequence"/>
</dbReference>
<dbReference type="STRING" id="1238425.J07HQW2_01111"/>
<gene>
    <name evidence="3" type="ORF">J07HQW2_01111</name>
</gene>
<feature type="compositionally biased region" description="Acidic residues" evidence="1">
    <location>
        <begin position="249"/>
        <end position="261"/>
    </location>
</feature>
<protein>
    <submittedName>
        <fullName evidence="3">Uncharacterized protein</fullName>
    </submittedName>
</protein>